<feature type="domain" description="Reverse transcriptase" evidence="8">
    <location>
        <begin position="65"/>
        <end position="174"/>
    </location>
</feature>
<gene>
    <name evidence="9" type="ORF">PARMNEM_LOCUS16757</name>
</gene>
<dbReference type="InterPro" id="IPR000477">
    <property type="entry name" value="RT_dom"/>
</dbReference>
<dbReference type="CDD" id="cd01647">
    <property type="entry name" value="RT_LTR"/>
    <property type="match status" value="1"/>
</dbReference>
<dbReference type="SUPFAM" id="SSF56672">
    <property type="entry name" value="DNA/RNA polymerases"/>
    <property type="match status" value="1"/>
</dbReference>
<dbReference type="Gene3D" id="3.30.70.270">
    <property type="match status" value="1"/>
</dbReference>
<sequence>MQEDELMTMVNEFRDCFALNLHELGMTDITEMHIQLHDDTPVSYKPYRLPYSERLVVRDIVNELLDAKIIRDSNSSYASPIVLVKKKNGEHRLCVDYRALNKKTIKDSYPMPVIDDQLDRLSGKVYFTSLDLKSGYYQIPMAEGSRHLTAFVTPDGHYEYTRIPFGLVNAPAVF</sequence>
<keyword evidence="3" id="KW-0548">Nucleotidyltransferase</keyword>
<accession>A0AAV1LVA5</accession>
<keyword evidence="1" id="KW-0645">Protease</keyword>
<evidence type="ECO:0000256" key="2">
    <source>
        <dbReference type="ARBA" id="ARBA00022679"/>
    </source>
</evidence>
<comment type="caution">
    <text evidence="9">The sequence shown here is derived from an EMBL/GenBank/DDBJ whole genome shotgun (WGS) entry which is preliminary data.</text>
</comment>
<reference evidence="9 10" key="1">
    <citation type="submission" date="2023-11" db="EMBL/GenBank/DDBJ databases">
        <authorList>
            <person name="Hedman E."/>
            <person name="Englund M."/>
            <person name="Stromberg M."/>
            <person name="Nyberg Akerstrom W."/>
            <person name="Nylinder S."/>
            <person name="Jareborg N."/>
            <person name="Kallberg Y."/>
            <person name="Kronander E."/>
        </authorList>
    </citation>
    <scope>NUCLEOTIDE SEQUENCE [LARGE SCALE GENOMIC DNA]</scope>
</reference>
<dbReference type="FunFam" id="3.10.10.10:FF:000007">
    <property type="entry name" value="Retrovirus-related Pol polyprotein from transposon 17.6-like Protein"/>
    <property type="match status" value="1"/>
</dbReference>
<evidence type="ECO:0000256" key="5">
    <source>
        <dbReference type="ARBA" id="ARBA00022759"/>
    </source>
</evidence>
<evidence type="ECO:0000313" key="10">
    <source>
        <dbReference type="Proteomes" id="UP001314205"/>
    </source>
</evidence>
<dbReference type="Gene3D" id="3.10.10.10">
    <property type="entry name" value="HIV Type 1 Reverse Transcriptase, subunit A, domain 1"/>
    <property type="match status" value="1"/>
</dbReference>
<dbReference type="PANTHER" id="PTHR24559">
    <property type="entry name" value="TRANSPOSON TY3-I GAG-POL POLYPROTEIN"/>
    <property type="match status" value="1"/>
</dbReference>
<evidence type="ECO:0000256" key="7">
    <source>
        <dbReference type="ARBA" id="ARBA00022918"/>
    </source>
</evidence>
<keyword evidence="6" id="KW-0378">Hydrolase</keyword>
<keyword evidence="4" id="KW-0540">Nuclease</keyword>
<proteinExistence type="predicted"/>
<keyword evidence="2" id="KW-0808">Transferase</keyword>
<keyword evidence="7" id="KW-0695">RNA-directed DNA polymerase</keyword>
<evidence type="ECO:0000256" key="4">
    <source>
        <dbReference type="ARBA" id="ARBA00022722"/>
    </source>
</evidence>
<dbReference type="InterPro" id="IPR053134">
    <property type="entry name" value="RNA-dir_DNA_polymerase"/>
</dbReference>
<dbReference type="GO" id="GO:0003964">
    <property type="term" value="F:RNA-directed DNA polymerase activity"/>
    <property type="evidence" value="ECO:0007669"/>
    <property type="project" value="UniProtKB-KW"/>
</dbReference>
<evidence type="ECO:0000256" key="1">
    <source>
        <dbReference type="ARBA" id="ARBA00022670"/>
    </source>
</evidence>
<dbReference type="EMBL" id="CAVLGL010000095">
    <property type="protein sequence ID" value="CAK1597571.1"/>
    <property type="molecule type" value="Genomic_DNA"/>
</dbReference>
<dbReference type="Pfam" id="PF00078">
    <property type="entry name" value="RVT_1"/>
    <property type="match status" value="1"/>
</dbReference>
<dbReference type="PANTHER" id="PTHR24559:SF444">
    <property type="entry name" value="REVERSE TRANSCRIPTASE DOMAIN-CONTAINING PROTEIN"/>
    <property type="match status" value="1"/>
</dbReference>
<keyword evidence="5" id="KW-0255">Endonuclease</keyword>
<evidence type="ECO:0000256" key="3">
    <source>
        <dbReference type="ARBA" id="ARBA00022695"/>
    </source>
</evidence>
<name>A0AAV1LVA5_9NEOP</name>
<dbReference type="GO" id="GO:0006508">
    <property type="term" value="P:proteolysis"/>
    <property type="evidence" value="ECO:0007669"/>
    <property type="project" value="UniProtKB-KW"/>
</dbReference>
<dbReference type="GO" id="GO:0008233">
    <property type="term" value="F:peptidase activity"/>
    <property type="evidence" value="ECO:0007669"/>
    <property type="project" value="UniProtKB-KW"/>
</dbReference>
<organism evidence="9 10">
    <name type="scientific">Parnassius mnemosyne</name>
    <name type="common">clouded apollo</name>
    <dbReference type="NCBI Taxonomy" id="213953"/>
    <lineage>
        <taxon>Eukaryota</taxon>
        <taxon>Metazoa</taxon>
        <taxon>Ecdysozoa</taxon>
        <taxon>Arthropoda</taxon>
        <taxon>Hexapoda</taxon>
        <taxon>Insecta</taxon>
        <taxon>Pterygota</taxon>
        <taxon>Neoptera</taxon>
        <taxon>Endopterygota</taxon>
        <taxon>Lepidoptera</taxon>
        <taxon>Glossata</taxon>
        <taxon>Ditrysia</taxon>
        <taxon>Papilionoidea</taxon>
        <taxon>Papilionidae</taxon>
        <taxon>Parnassiinae</taxon>
        <taxon>Parnassini</taxon>
        <taxon>Parnassius</taxon>
        <taxon>Driopa</taxon>
    </lineage>
</organism>
<dbReference type="InterPro" id="IPR043502">
    <property type="entry name" value="DNA/RNA_pol_sf"/>
</dbReference>
<dbReference type="InterPro" id="IPR043128">
    <property type="entry name" value="Rev_trsase/Diguanyl_cyclase"/>
</dbReference>
<dbReference type="PROSITE" id="PS50878">
    <property type="entry name" value="RT_POL"/>
    <property type="match status" value="1"/>
</dbReference>
<evidence type="ECO:0000259" key="8">
    <source>
        <dbReference type="PROSITE" id="PS50878"/>
    </source>
</evidence>
<evidence type="ECO:0000313" key="9">
    <source>
        <dbReference type="EMBL" id="CAK1597571.1"/>
    </source>
</evidence>
<evidence type="ECO:0000256" key="6">
    <source>
        <dbReference type="ARBA" id="ARBA00022801"/>
    </source>
</evidence>
<dbReference type="GO" id="GO:0004519">
    <property type="term" value="F:endonuclease activity"/>
    <property type="evidence" value="ECO:0007669"/>
    <property type="project" value="UniProtKB-KW"/>
</dbReference>
<dbReference type="AlphaFoldDB" id="A0AAV1LVA5"/>
<keyword evidence="10" id="KW-1185">Reference proteome</keyword>
<protein>
    <recommendedName>
        <fullName evidence="8">Reverse transcriptase domain-containing protein</fullName>
    </recommendedName>
</protein>
<dbReference type="Proteomes" id="UP001314205">
    <property type="component" value="Unassembled WGS sequence"/>
</dbReference>